<dbReference type="Pfam" id="PF13173">
    <property type="entry name" value="AAA_14"/>
    <property type="match status" value="1"/>
</dbReference>
<dbReference type="Gene3D" id="3.40.50.300">
    <property type="entry name" value="P-loop containing nucleotide triphosphate hydrolases"/>
    <property type="match status" value="1"/>
</dbReference>
<organism evidence="3 4">
    <name type="scientific">Candidatus Roizmanbacteria bacterium CG07_land_8_20_14_0_80_34_15</name>
    <dbReference type="NCBI Taxonomy" id="1974849"/>
    <lineage>
        <taxon>Bacteria</taxon>
        <taxon>Candidatus Roizmaniibacteriota</taxon>
    </lineage>
</organism>
<name>A0A2M6YU96_9BACT</name>
<protein>
    <submittedName>
        <fullName evidence="3">Uncharacterized protein</fullName>
    </submittedName>
</protein>
<dbReference type="InterPro" id="IPR041682">
    <property type="entry name" value="AAA_14"/>
</dbReference>
<dbReference type="InterPro" id="IPR027417">
    <property type="entry name" value="P-loop_NTPase"/>
</dbReference>
<proteinExistence type="predicted"/>
<dbReference type="Pfam" id="PF13635">
    <property type="entry name" value="DUF4143"/>
    <property type="match status" value="1"/>
</dbReference>
<dbReference type="PANTHER" id="PTHR33295:SF8">
    <property type="entry name" value="AAA+ ATPASE DOMAIN-CONTAINING PROTEIN"/>
    <property type="match status" value="1"/>
</dbReference>
<sequence>MNLYNLEEFLVQQNPQWISNKIDVVGFKRDIFSAFCQELKAKKLIITLSGPRRSGKTYIMKQAMAWLAKNKHIPHKNICYFQFSGSLNEKNIIPAVLNLFLKKYAGTGRKYIFLDEIQYVDYWQDQIKSSYDLLEDVKFIVSGSTSLFYRQKSKESLAGRILKRNLGGLNFHEYLRFKNIEEPLAKDRAKFVSNLAIYKTEFKKYLSLGQYPEIVANPELNPKKYIMDLSDQIINFDIPYFSAKIDRQLFLSVVKTLSFDLAQEYSANNLAKTLETDRRKITEYVKILEEIGLFSVCYNNGFKSMRKKLSGTKKIYGLNLNLSLHLNGFDVSYLNDTRVFGRYFENYVFMRILEKYGKIEYYRVDGKELDFVSTNSAFEIKSGTKMDDMDKYKKLSEKLKKRFYLISEEEAYLL</sequence>
<dbReference type="EMBL" id="PEWY01000071">
    <property type="protein sequence ID" value="PIU37084.1"/>
    <property type="molecule type" value="Genomic_DNA"/>
</dbReference>
<evidence type="ECO:0000259" key="1">
    <source>
        <dbReference type="Pfam" id="PF13173"/>
    </source>
</evidence>
<reference evidence="4" key="1">
    <citation type="submission" date="2017-09" db="EMBL/GenBank/DDBJ databases">
        <title>Depth-based differentiation of microbial function through sediment-hosted aquifers and enrichment of novel symbionts in the deep terrestrial subsurface.</title>
        <authorList>
            <person name="Probst A.J."/>
            <person name="Ladd B."/>
            <person name="Jarett J.K."/>
            <person name="Geller-Mcgrath D.E."/>
            <person name="Sieber C.M.K."/>
            <person name="Emerson J.B."/>
            <person name="Anantharaman K."/>
            <person name="Thomas B.C."/>
            <person name="Malmstrom R."/>
            <person name="Stieglmeier M."/>
            <person name="Klingl A."/>
            <person name="Woyke T."/>
            <person name="Ryan C.M."/>
            <person name="Banfield J.F."/>
        </authorList>
    </citation>
    <scope>NUCLEOTIDE SEQUENCE [LARGE SCALE GENOMIC DNA]</scope>
</reference>
<dbReference type="PANTHER" id="PTHR33295">
    <property type="entry name" value="ATPASE"/>
    <property type="match status" value="1"/>
</dbReference>
<evidence type="ECO:0000313" key="4">
    <source>
        <dbReference type="Proteomes" id="UP000230184"/>
    </source>
</evidence>
<dbReference type="AlphaFoldDB" id="A0A2M6YU96"/>
<feature type="domain" description="AAA" evidence="1">
    <location>
        <begin position="44"/>
        <end position="175"/>
    </location>
</feature>
<dbReference type="Proteomes" id="UP000230184">
    <property type="component" value="Unassembled WGS sequence"/>
</dbReference>
<accession>A0A2M6YU96</accession>
<dbReference type="InterPro" id="IPR025420">
    <property type="entry name" value="DUF4143"/>
</dbReference>
<evidence type="ECO:0000259" key="2">
    <source>
        <dbReference type="Pfam" id="PF13635"/>
    </source>
</evidence>
<comment type="caution">
    <text evidence="3">The sequence shown here is derived from an EMBL/GenBank/DDBJ whole genome shotgun (WGS) entry which is preliminary data.</text>
</comment>
<dbReference type="SUPFAM" id="SSF52540">
    <property type="entry name" value="P-loop containing nucleoside triphosphate hydrolases"/>
    <property type="match status" value="1"/>
</dbReference>
<gene>
    <name evidence="3" type="ORF">COT02_02675</name>
</gene>
<evidence type="ECO:0000313" key="3">
    <source>
        <dbReference type="EMBL" id="PIU37084.1"/>
    </source>
</evidence>
<feature type="domain" description="DUF4143" evidence="2">
    <location>
        <begin position="237"/>
        <end position="382"/>
    </location>
</feature>